<dbReference type="SMART" id="SM00883">
    <property type="entry name" value="Cpn10"/>
    <property type="match status" value="1"/>
</dbReference>
<sequence>MSTLLKSAQALKPLFDRVLVQRLKPINKTASGLYIPEKNQEKLNQGVVISVGPGMTNTNTGEVIPVSVKAGDQVLLPSFGGNPVKVGEEEYLLYTDKEILAKIENNNN</sequence>
<dbReference type="HAMAP" id="MF_00580">
    <property type="entry name" value="CH10"/>
    <property type="match status" value="1"/>
</dbReference>
<dbReference type="AlphaFoldDB" id="A0A8H8DAI6"/>
<gene>
    <name evidence="5" type="ORF">I9W82_003780</name>
</gene>
<dbReference type="GO" id="GO:0044183">
    <property type="term" value="F:protein folding chaperone"/>
    <property type="evidence" value="ECO:0007669"/>
    <property type="project" value="InterPro"/>
</dbReference>
<evidence type="ECO:0000313" key="6">
    <source>
        <dbReference type="Proteomes" id="UP000669133"/>
    </source>
</evidence>
<dbReference type="InterPro" id="IPR011032">
    <property type="entry name" value="GroES-like_sf"/>
</dbReference>
<dbReference type="InterPro" id="IPR037124">
    <property type="entry name" value="Chaperonin_GroES_sf"/>
</dbReference>
<dbReference type="GO" id="GO:0046872">
    <property type="term" value="F:metal ion binding"/>
    <property type="evidence" value="ECO:0007669"/>
    <property type="project" value="TreeGrafter"/>
</dbReference>
<comment type="caution">
    <text evidence="5">The sequence shown here is derived from an EMBL/GenBank/DDBJ whole genome shotgun (WGS) entry which is preliminary data.</text>
</comment>
<dbReference type="OrthoDB" id="184876at2759"/>
<dbReference type="PRINTS" id="PR00297">
    <property type="entry name" value="CHAPERONIN10"/>
</dbReference>
<dbReference type="Proteomes" id="UP000669133">
    <property type="component" value="Unassembled WGS sequence"/>
</dbReference>
<dbReference type="InterPro" id="IPR020818">
    <property type="entry name" value="Chaperonin_GroES"/>
</dbReference>
<protein>
    <submittedName>
        <fullName evidence="5">Hsp10</fullName>
    </submittedName>
</protein>
<name>A0A8H8DAI6_9ASCO</name>
<dbReference type="PROSITE" id="PS00681">
    <property type="entry name" value="CHAPERONINS_CPN10"/>
    <property type="match status" value="1"/>
</dbReference>
<dbReference type="GO" id="GO:0005524">
    <property type="term" value="F:ATP binding"/>
    <property type="evidence" value="ECO:0007669"/>
    <property type="project" value="InterPro"/>
</dbReference>
<dbReference type="GO" id="GO:0051082">
    <property type="term" value="F:unfolded protein binding"/>
    <property type="evidence" value="ECO:0007669"/>
    <property type="project" value="TreeGrafter"/>
</dbReference>
<dbReference type="GeneID" id="93652409"/>
<dbReference type="GO" id="GO:0005759">
    <property type="term" value="C:mitochondrial matrix"/>
    <property type="evidence" value="ECO:0007669"/>
    <property type="project" value="TreeGrafter"/>
</dbReference>
<evidence type="ECO:0000313" key="5">
    <source>
        <dbReference type="EMBL" id="KAG5418252.1"/>
    </source>
</evidence>
<accession>A0A8H8DAI6</accession>
<dbReference type="PANTHER" id="PTHR10772:SF0">
    <property type="entry name" value="10 KDA HEAT SHOCK PROTEIN, MITOCHONDRIAL"/>
    <property type="match status" value="1"/>
</dbReference>
<dbReference type="Gene3D" id="2.30.33.40">
    <property type="entry name" value="GroES chaperonin"/>
    <property type="match status" value="1"/>
</dbReference>
<keyword evidence="2 4" id="KW-0143">Chaperone</keyword>
<dbReference type="SUPFAM" id="SSF50129">
    <property type="entry name" value="GroES-like"/>
    <property type="match status" value="1"/>
</dbReference>
<comment type="function">
    <text evidence="3">Eukaryotic CPN10 homolog which is essential for mitochondrial protein biogenesis, together with CPN60. Binds to CPN60 in the presence of Mg-ATP and suppresses the ATPase activity of the latter.</text>
</comment>
<dbReference type="Pfam" id="PF00166">
    <property type="entry name" value="Cpn10"/>
    <property type="match status" value="1"/>
</dbReference>
<organism evidence="5 6">
    <name type="scientific">Candida metapsilosis</name>
    <dbReference type="NCBI Taxonomy" id="273372"/>
    <lineage>
        <taxon>Eukaryota</taxon>
        <taxon>Fungi</taxon>
        <taxon>Dikarya</taxon>
        <taxon>Ascomycota</taxon>
        <taxon>Saccharomycotina</taxon>
        <taxon>Pichiomycetes</taxon>
        <taxon>Debaryomycetaceae</taxon>
        <taxon>Candida/Lodderomyces clade</taxon>
        <taxon>Candida</taxon>
    </lineage>
</organism>
<evidence type="ECO:0000256" key="1">
    <source>
        <dbReference type="ARBA" id="ARBA00006975"/>
    </source>
</evidence>
<evidence type="ECO:0000256" key="4">
    <source>
        <dbReference type="RuleBase" id="RU003479"/>
    </source>
</evidence>
<proteinExistence type="inferred from homology"/>
<evidence type="ECO:0000256" key="2">
    <source>
        <dbReference type="ARBA" id="ARBA00023186"/>
    </source>
</evidence>
<dbReference type="EMBL" id="JAEOAQ010000005">
    <property type="protein sequence ID" value="KAG5418252.1"/>
    <property type="molecule type" value="Genomic_DNA"/>
</dbReference>
<dbReference type="GO" id="GO:0051087">
    <property type="term" value="F:protein-folding chaperone binding"/>
    <property type="evidence" value="ECO:0007669"/>
    <property type="project" value="TreeGrafter"/>
</dbReference>
<evidence type="ECO:0000256" key="3">
    <source>
        <dbReference type="ARBA" id="ARBA00056825"/>
    </source>
</evidence>
<reference evidence="5 6" key="1">
    <citation type="submission" date="2020-12" db="EMBL/GenBank/DDBJ databases">
        <title>Effect of drift, selection, and recombination on the evolution of hybrid genomes in Candida yeast pathogens.</title>
        <authorList>
            <person name="Mixao V."/>
            <person name="Ksiezopolska E."/>
            <person name="Saus E."/>
            <person name="Boekhout T."/>
            <person name="Gacser A."/>
            <person name="Gabaldon T."/>
        </authorList>
    </citation>
    <scope>NUCLEOTIDE SEQUENCE [LARGE SCALE GENOMIC DNA]</scope>
    <source>
        <strain evidence="5 6">BP57</strain>
    </source>
</reference>
<keyword evidence="6" id="KW-1185">Reference proteome</keyword>
<dbReference type="RefSeq" id="XP_067547368.1">
    <property type="nucleotide sequence ID" value="XM_067692781.1"/>
</dbReference>
<dbReference type="CDD" id="cd00320">
    <property type="entry name" value="cpn10"/>
    <property type="match status" value="1"/>
</dbReference>
<comment type="similarity">
    <text evidence="1 4">Belongs to the GroES chaperonin family.</text>
</comment>
<dbReference type="PANTHER" id="PTHR10772">
    <property type="entry name" value="10 KDA HEAT SHOCK PROTEIN"/>
    <property type="match status" value="1"/>
</dbReference>
<dbReference type="InterPro" id="IPR018369">
    <property type="entry name" value="Chaprnonin_Cpn10_CS"/>
</dbReference>
<dbReference type="FunFam" id="2.30.33.40:FF:000002">
    <property type="entry name" value="10 kDa chaperonin, mitochondrial"/>
    <property type="match status" value="1"/>
</dbReference>